<evidence type="ECO:0000256" key="1">
    <source>
        <dbReference type="SAM" id="Phobius"/>
    </source>
</evidence>
<dbReference type="Proteomes" id="UP000623681">
    <property type="component" value="Unassembled WGS sequence"/>
</dbReference>
<protein>
    <submittedName>
        <fullName evidence="2">Uncharacterized protein</fullName>
    </submittedName>
</protein>
<gene>
    <name evidence="2" type="ORF">JK634_05290</name>
</gene>
<name>A0A937K296_9CLOT</name>
<evidence type="ECO:0000313" key="2">
    <source>
        <dbReference type="EMBL" id="MBL4931211.1"/>
    </source>
</evidence>
<evidence type="ECO:0000313" key="3">
    <source>
        <dbReference type="Proteomes" id="UP000623681"/>
    </source>
</evidence>
<proteinExistence type="predicted"/>
<keyword evidence="3" id="KW-1185">Reference proteome</keyword>
<accession>A0A937K296</accession>
<feature type="transmembrane region" description="Helical" evidence="1">
    <location>
        <begin position="12"/>
        <end position="44"/>
    </location>
</feature>
<sequence>MTNIKMFYTFYFVVIISTIINFLFCANLIPFWVMLFVLTAMVIFRAQINVMKFDIKAEDKKMKLISFCTYSLWTITLFVAVYIYKFM</sequence>
<organism evidence="2 3">
    <name type="scientific">Clostridium paridis</name>
    <dbReference type="NCBI Taxonomy" id="2803863"/>
    <lineage>
        <taxon>Bacteria</taxon>
        <taxon>Bacillati</taxon>
        <taxon>Bacillota</taxon>
        <taxon>Clostridia</taxon>
        <taxon>Eubacteriales</taxon>
        <taxon>Clostridiaceae</taxon>
        <taxon>Clostridium</taxon>
    </lineage>
</organism>
<reference evidence="2" key="1">
    <citation type="submission" date="2021-01" db="EMBL/GenBank/DDBJ databases">
        <title>Genome public.</title>
        <authorList>
            <person name="Liu C."/>
            <person name="Sun Q."/>
        </authorList>
    </citation>
    <scope>NUCLEOTIDE SEQUENCE</scope>
    <source>
        <strain evidence="2">YIM B02565</strain>
    </source>
</reference>
<keyword evidence="1" id="KW-0472">Membrane</keyword>
<dbReference type="RefSeq" id="WP_202766580.1">
    <property type="nucleotide sequence ID" value="NZ_JAESWA010000017.1"/>
</dbReference>
<dbReference type="AlphaFoldDB" id="A0A937K296"/>
<feature type="transmembrane region" description="Helical" evidence="1">
    <location>
        <begin position="64"/>
        <end position="84"/>
    </location>
</feature>
<dbReference type="EMBL" id="JAESWA010000017">
    <property type="protein sequence ID" value="MBL4931211.1"/>
    <property type="molecule type" value="Genomic_DNA"/>
</dbReference>
<keyword evidence="1" id="KW-0812">Transmembrane</keyword>
<comment type="caution">
    <text evidence="2">The sequence shown here is derived from an EMBL/GenBank/DDBJ whole genome shotgun (WGS) entry which is preliminary data.</text>
</comment>
<keyword evidence="1" id="KW-1133">Transmembrane helix</keyword>